<sequence>MDFETMTDEAKTAADLSRRLSWKLFAMYFQLLGTEAQLQSSEESSDEKDQLRQDIDELSDKIEDLIEKGNTITWVKPHITNIIDGVQDETPVKESVEDEYLAVIPGEDDDGELVDGLVNCITDYLAKADEKFEVKIREGYLMMDRSTGDYTDIIDGEKSAIIHEGQVCGHKLGDSLEGFLSAVNSDIEVLEDGQGLALTSRDMEESDETDGTDIGTTHAHLLLFSKTSGMNSDIQEVAIRNGYYVVKTQSGEEHDDIEDINFNKAAGIEFDRKYTDYVDQLFEEGSHRPTRKDNRSIYKYIERDDVNTDILDDLIERVVI</sequence>
<proteinExistence type="predicted"/>
<dbReference type="AlphaFoldDB" id="M0CY16"/>
<dbReference type="EMBL" id="AOIU01000011">
    <property type="protein sequence ID" value="ELZ28105.1"/>
    <property type="molecule type" value="Genomic_DNA"/>
</dbReference>
<keyword evidence="3" id="KW-1185">Reference proteome</keyword>
<reference evidence="2 3" key="1">
    <citation type="journal article" date="2014" name="PLoS Genet.">
        <title>Phylogenetically driven sequencing of extremely halophilic archaea reveals strategies for static and dynamic osmo-response.</title>
        <authorList>
            <person name="Becker E.A."/>
            <person name="Seitzer P.M."/>
            <person name="Tritt A."/>
            <person name="Larsen D."/>
            <person name="Krusor M."/>
            <person name="Yao A.I."/>
            <person name="Wu D."/>
            <person name="Madern D."/>
            <person name="Eisen J.A."/>
            <person name="Darling A.E."/>
            <person name="Facciotti M.T."/>
        </authorList>
    </citation>
    <scope>NUCLEOTIDE SEQUENCE [LARGE SCALE GENOMIC DNA]</scope>
    <source>
        <strain evidence="2 3">2-9-1</strain>
    </source>
</reference>
<feature type="coiled-coil region" evidence="1">
    <location>
        <begin position="41"/>
        <end position="68"/>
    </location>
</feature>
<dbReference type="Proteomes" id="UP000011626">
    <property type="component" value="Unassembled WGS sequence"/>
</dbReference>
<organism evidence="2 3">
    <name type="scientific">Halosimplex carlsbadense 2-9-1</name>
    <dbReference type="NCBI Taxonomy" id="797114"/>
    <lineage>
        <taxon>Archaea</taxon>
        <taxon>Methanobacteriati</taxon>
        <taxon>Methanobacteriota</taxon>
        <taxon>Stenosarchaea group</taxon>
        <taxon>Halobacteria</taxon>
        <taxon>Halobacteriales</taxon>
        <taxon>Haloarculaceae</taxon>
        <taxon>Halosimplex</taxon>
    </lineage>
</organism>
<comment type="caution">
    <text evidence="2">The sequence shown here is derived from an EMBL/GenBank/DDBJ whole genome shotgun (WGS) entry which is preliminary data.</text>
</comment>
<keyword evidence="1" id="KW-0175">Coiled coil</keyword>
<evidence type="ECO:0000313" key="3">
    <source>
        <dbReference type="Proteomes" id="UP000011626"/>
    </source>
</evidence>
<evidence type="ECO:0000256" key="1">
    <source>
        <dbReference type="SAM" id="Coils"/>
    </source>
</evidence>
<gene>
    <name evidence="2" type="ORF">C475_04850</name>
</gene>
<evidence type="ECO:0000313" key="2">
    <source>
        <dbReference type="EMBL" id="ELZ28105.1"/>
    </source>
</evidence>
<accession>M0CY16</accession>
<name>M0CY16_9EURY</name>
<protein>
    <submittedName>
        <fullName evidence="2">Uncharacterized protein</fullName>
    </submittedName>
</protein>